<dbReference type="InterPro" id="IPR039448">
    <property type="entry name" value="Beta_helix"/>
</dbReference>
<proteinExistence type="predicted"/>
<dbReference type="SUPFAM" id="SSF51126">
    <property type="entry name" value="Pectin lyase-like"/>
    <property type="match status" value="1"/>
</dbReference>
<dbReference type="Gene3D" id="2.160.20.10">
    <property type="entry name" value="Single-stranded right-handed beta-helix, Pectin lyase-like"/>
    <property type="match status" value="1"/>
</dbReference>
<dbReference type="Proteomes" id="UP001431209">
    <property type="component" value="Unassembled WGS sequence"/>
</dbReference>
<evidence type="ECO:0000313" key="2">
    <source>
        <dbReference type="EMBL" id="KAL0482174.1"/>
    </source>
</evidence>
<dbReference type="AlphaFoldDB" id="A0AAW2YZS2"/>
<keyword evidence="3" id="KW-1185">Reference proteome</keyword>
<feature type="domain" description="Right handed beta helix" evidence="1">
    <location>
        <begin position="136"/>
        <end position="259"/>
    </location>
</feature>
<evidence type="ECO:0000313" key="3">
    <source>
        <dbReference type="Proteomes" id="UP001431209"/>
    </source>
</evidence>
<name>A0AAW2YZS2_9EUKA</name>
<dbReference type="InterPro" id="IPR006626">
    <property type="entry name" value="PbH1"/>
</dbReference>
<organism evidence="2 3">
    <name type="scientific">Acrasis kona</name>
    <dbReference type="NCBI Taxonomy" id="1008807"/>
    <lineage>
        <taxon>Eukaryota</taxon>
        <taxon>Discoba</taxon>
        <taxon>Heterolobosea</taxon>
        <taxon>Tetramitia</taxon>
        <taxon>Eutetramitia</taxon>
        <taxon>Acrasidae</taxon>
        <taxon>Acrasis</taxon>
    </lineage>
</organism>
<dbReference type="InterPro" id="IPR011050">
    <property type="entry name" value="Pectin_lyase_fold/virulence"/>
</dbReference>
<comment type="caution">
    <text evidence="2">The sequence shown here is derived from an EMBL/GenBank/DDBJ whole genome shotgun (WGS) entry which is preliminary data.</text>
</comment>
<dbReference type="Pfam" id="PF13229">
    <property type="entry name" value="Beta_helix"/>
    <property type="match status" value="1"/>
</dbReference>
<accession>A0AAW2YZS2</accession>
<protein>
    <recommendedName>
        <fullName evidence="1">Right handed beta helix domain-containing protein</fullName>
    </recommendedName>
</protein>
<dbReference type="SMART" id="SM00710">
    <property type="entry name" value="PbH1"/>
    <property type="match status" value="4"/>
</dbReference>
<reference evidence="2 3" key="1">
    <citation type="submission" date="2024-03" db="EMBL/GenBank/DDBJ databases">
        <title>The Acrasis kona genome and developmental transcriptomes reveal deep origins of eukaryotic multicellular pathways.</title>
        <authorList>
            <person name="Sheikh S."/>
            <person name="Fu C.-J."/>
            <person name="Brown M.W."/>
            <person name="Baldauf S.L."/>
        </authorList>
    </citation>
    <scope>NUCLEOTIDE SEQUENCE [LARGE SCALE GENOMIC DNA]</scope>
    <source>
        <strain evidence="2 3">ATCC MYA-3509</strain>
    </source>
</reference>
<dbReference type="InterPro" id="IPR012334">
    <property type="entry name" value="Pectin_lyas_fold"/>
</dbReference>
<sequence length="324" mass="36657">MIKYVTDYTSQDTIQQIIDDYTNSIIEFLPEGKNNQAHKIKYHRNNVTLRGYGTRFRMNDRSNLPNLLVRSEGEQPILNIKICGILFDGNRENQTDENASIKNMTGIKNNNVECHNVRGLFIADCTMQSARSGGLVLTNGCQNAMIISCKVRDAFYDGFAFAGHDTSNIRVENFVVSGCMRAGVSLDTGVNSVWFKGGQISRCGHAGIFVRWCKYAWFVDIGVDSISKDWIGQDMSHAYGVYLHKWPLNEIREHHVKQNTWPDNISFSRMSIQNVRGVGIFKGCKEGHVSRSEKTVVFKDISVRRTEGPIEIYDEGVLAQENIQ</sequence>
<evidence type="ECO:0000259" key="1">
    <source>
        <dbReference type="Pfam" id="PF13229"/>
    </source>
</evidence>
<dbReference type="EMBL" id="JAOPGA020000821">
    <property type="protein sequence ID" value="KAL0482174.1"/>
    <property type="molecule type" value="Genomic_DNA"/>
</dbReference>
<gene>
    <name evidence="2" type="ORF">AKO1_013380</name>
</gene>